<reference evidence="1" key="1">
    <citation type="submission" date="2020-03" db="EMBL/GenBank/DDBJ databases">
        <title>Comparative analysis of multidrug resistant Escherichia coli ST216 isolates from silver gulls in Australia.</title>
        <authorList>
            <person name="Tarabai H."/>
            <person name="Wyrsch E.R."/>
            <person name="Bitar I."/>
            <person name="Djordjevic S.P."/>
            <person name="Dolejska M."/>
        </authorList>
    </citation>
    <scope>NUCLEOTIDE SEQUENCE</scope>
    <source>
        <strain evidence="1">CE1537</strain>
        <plasmid evidence="1">pCE1537-E</plasmid>
    </source>
</reference>
<keyword evidence="1" id="KW-0614">Plasmid</keyword>
<dbReference type="AlphaFoldDB" id="A0A7T3RHW8"/>
<dbReference type="EMBL" id="MT162143">
    <property type="protein sequence ID" value="QQA03446.1"/>
    <property type="molecule type" value="Genomic_DNA"/>
</dbReference>
<sequence length="48" mass="5497">MHSFGYRNIGPLVDDHTSEMLLLRRAYHEKLGKCVAMIVVYVKKTACT</sequence>
<accession>A0A7T3RHW8</accession>
<proteinExistence type="predicted"/>
<evidence type="ECO:0000313" key="1">
    <source>
        <dbReference type="EMBL" id="QQA03446.1"/>
    </source>
</evidence>
<organism evidence="1">
    <name type="scientific">Escherichia coli</name>
    <dbReference type="NCBI Taxonomy" id="562"/>
    <lineage>
        <taxon>Bacteria</taxon>
        <taxon>Pseudomonadati</taxon>
        <taxon>Pseudomonadota</taxon>
        <taxon>Gammaproteobacteria</taxon>
        <taxon>Enterobacterales</taxon>
        <taxon>Enterobacteriaceae</taxon>
        <taxon>Escherichia</taxon>
    </lineage>
</organism>
<name>A0A7T3RHW8_ECOLX</name>
<protein>
    <submittedName>
        <fullName evidence="1">Uncharacterized protein</fullName>
    </submittedName>
</protein>
<geneLocation type="plasmid" evidence="1">
    <name>pCE1537-E</name>
</geneLocation>